<feature type="domain" description="DUF7041" evidence="1">
    <location>
        <begin position="2"/>
        <end position="39"/>
    </location>
</feature>
<dbReference type="InterPro" id="IPR055469">
    <property type="entry name" value="DUF7041"/>
</dbReference>
<evidence type="ECO:0000313" key="2">
    <source>
        <dbReference type="EMBL" id="GBN16218.1"/>
    </source>
</evidence>
<proteinExistence type="predicted"/>
<dbReference type="PANTHER" id="PTHR33327:SF3">
    <property type="entry name" value="RNA-DIRECTED DNA POLYMERASE"/>
    <property type="match status" value="1"/>
</dbReference>
<dbReference type="Pfam" id="PF23055">
    <property type="entry name" value="DUF7041"/>
    <property type="match status" value="1"/>
</dbReference>
<dbReference type="PANTHER" id="PTHR33327">
    <property type="entry name" value="ENDONUCLEASE"/>
    <property type="match status" value="1"/>
</dbReference>
<evidence type="ECO:0000259" key="1">
    <source>
        <dbReference type="Pfam" id="PF23055"/>
    </source>
</evidence>
<organism evidence="2 3">
    <name type="scientific">Araneus ventricosus</name>
    <name type="common">Orbweaver spider</name>
    <name type="synonym">Epeira ventricosa</name>
    <dbReference type="NCBI Taxonomy" id="182803"/>
    <lineage>
        <taxon>Eukaryota</taxon>
        <taxon>Metazoa</taxon>
        <taxon>Ecdysozoa</taxon>
        <taxon>Arthropoda</taxon>
        <taxon>Chelicerata</taxon>
        <taxon>Arachnida</taxon>
        <taxon>Araneae</taxon>
        <taxon>Araneomorphae</taxon>
        <taxon>Entelegynae</taxon>
        <taxon>Araneoidea</taxon>
        <taxon>Araneidae</taxon>
        <taxon>Araneus</taxon>
    </lineage>
</organism>
<keyword evidence="3" id="KW-1185">Reference proteome</keyword>
<gene>
    <name evidence="2" type="ORF">AVEN_212576_1</name>
</gene>
<dbReference type="EMBL" id="BGPR01006120">
    <property type="protein sequence ID" value="GBN16218.1"/>
    <property type="molecule type" value="Genomic_DNA"/>
</dbReference>
<dbReference type="Proteomes" id="UP000499080">
    <property type="component" value="Unassembled WGS sequence"/>
</dbReference>
<dbReference type="AlphaFoldDB" id="A0A4Y2LNC9"/>
<name>A0A4Y2LNC9_ARAVE</name>
<accession>A0A4Y2LNC9</accession>
<sequence>MTVRDIIISPDTTYPYAKLKKEVISRCGESKSQEIRRLLVGEQLSDHEPSELLRVMQRRAENHNVADSAGIVFTTITVQRSIHISFNISVNITKSCRNCR</sequence>
<comment type="caution">
    <text evidence="2">The sequence shown here is derived from an EMBL/GenBank/DDBJ whole genome shotgun (WGS) entry which is preliminary data.</text>
</comment>
<dbReference type="OrthoDB" id="6260718at2759"/>
<reference evidence="2 3" key="1">
    <citation type="journal article" date="2019" name="Sci. Rep.">
        <title>Orb-weaving spider Araneus ventricosus genome elucidates the spidroin gene catalogue.</title>
        <authorList>
            <person name="Kono N."/>
            <person name="Nakamura H."/>
            <person name="Ohtoshi R."/>
            <person name="Moran D.A.P."/>
            <person name="Shinohara A."/>
            <person name="Yoshida Y."/>
            <person name="Fujiwara M."/>
            <person name="Mori M."/>
            <person name="Tomita M."/>
            <person name="Arakawa K."/>
        </authorList>
    </citation>
    <scope>NUCLEOTIDE SEQUENCE [LARGE SCALE GENOMIC DNA]</scope>
</reference>
<protein>
    <recommendedName>
        <fullName evidence="1">DUF7041 domain-containing protein</fullName>
    </recommendedName>
</protein>
<evidence type="ECO:0000313" key="3">
    <source>
        <dbReference type="Proteomes" id="UP000499080"/>
    </source>
</evidence>